<name>A0ABS6H9T3_9PROT</name>
<dbReference type="EMBL" id="JAERQM010000005">
    <property type="protein sequence ID" value="MBU8545461.1"/>
    <property type="molecule type" value="Genomic_DNA"/>
</dbReference>
<accession>A0ABS6H9T3</accession>
<dbReference type="RefSeq" id="WP_216877467.1">
    <property type="nucleotide sequence ID" value="NZ_JAERQM010000005.1"/>
</dbReference>
<proteinExistence type="predicted"/>
<organism evidence="2 3">
    <name type="scientific">Falsiroseomonas oleicola</name>
    <dbReference type="NCBI Taxonomy" id="2801474"/>
    <lineage>
        <taxon>Bacteria</taxon>
        <taxon>Pseudomonadati</taxon>
        <taxon>Pseudomonadota</taxon>
        <taxon>Alphaproteobacteria</taxon>
        <taxon>Acetobacterales</taxon>
        <taxon>Roseomonadaceae</taxon>
        <taxon>Falsiroseomonas</taxon>
    </lineage>
</organism>
<protein>
    <submittedName>
        <fullName evidence="2">GAF domain-containing protein</fullName>
    </submittedName>
</protein>
<keyword evidence="3" id="KW-1185">Reference proteome</keyword>
<evidence type="ECO:0000313" key="2">
    <source>
        <dbReference type="EMBL" id="MBU8545461.1"/>
    </source>
</evidence>
<comment type="caution">
    <text evidence="2">The sequence shown here is derived from an EMBL/GenBank/DDBJ whole genome shotgun (WGS) entry which is preliminary data.</text>
</comment>
<dbReference type="InterPro" id="IPR003018">
    <property type="entry name" value="GAF"/>
</dbReference>
<dbReference type="Proteomes" id="UP000689967">
    <property type="component" value="Unassembled WGS sequence"/>
</dbReference>
<sequence>MGSDIVCKGLAMIETAGAAALAAAGPEEAIRALAQGCFDLLGDREAHARPGALKPGERDYFIAGSFFVTPDRQYHMLVGSIGFPPDQERLLVPIDGGHPGRVHASRRKLLLENTDEHDGFRQYLKTSRMGSTIFAPILWQGDFHGMLIMAAQARHAMRPVDLAILVACAQVAAGAWIAHGGPAWLAATYPPPNAFKVNREGVDQPG</sequence>
<feature type="domain" description="GAF" evidence="1">
    <location>
        <begin position="86"/>
        <end position="175"/>
    </location>
</feature>
<gene>
    <name evidence="2" type="ORF">JJQ90_17185</name>
</gene>
<evidence type="ECO:0000259" key="1">
    <source>
        <dbReference type="Pfam" id="PF01590"/>
    </source>
</evidence>
<evidence type="ECO:0000313" key="3">
    <source>
        <dbReference type="Proteomes" id="UP000689967"/>
    </source>
</evidence>
<dbReference type="Pfam" id="PF01590">
    <property type="entry name" value="GAF"/>
    <property type="match status" value="1"/>
</dbReference>
<reference evidence="2 3" key="1">
    <citation type="submission" date="2021-01" db="EMBL/GenBank/DDBJ databases">
        <title>Roseomonas sp. nov, a bacterium isolated from an oil production mixture in Yumen Oilfield.</title>
        <authorList>
            <person name="Wu D."/>
        </authorList>
    </citation>
    <scope>NUCLEOTIDE SEQUENCE [LARGE SCALE GENOMIC DNA]</scope>
    <source>
        <strain evidence="2 3">ROY-5-3</strain>
    </source>
</reference>